<dbReference type="KEGG" id="pbas:SMSP2_00263"/>
<evidence type="ECO:0000313" key="4">
    <source>
        <dbReference type="Proteomes" id="UP000188181"/>
    </source>
</evidence>
<protein>
    <submittedName>
        <fullName evidence="3">Uncharacterized protein</fullName>
    </submittedName>
</protein>
<dbReference type="AlphaFoldDB" id="A0A1Q2MB89"/>
<name>A0A1Q2MB89_9BACT</name>
<keyword evidence="4" id="KW-1185">Reference proteome</keyword>
<accession>A0A1Q2MB89</accession>
<feature type="region of interest" description="Disordered" evidence="2">
    <location>
        <begin position="100"/>
        <end position="124"/>
    </location>
</feature>
<dbReference type="Proteomes" id="UP000188181">
    <property type="component" value="Chromosome"/>
</dbReference>
<dbReference type="STRING" id="1851148.SMSP2_00263"/>
<keyword evidence="1" id="KW-0175">Coiled coil</keyword>
<sequence>MTPILKGDKDMKLLKIDDNKGYFVTRDDFATVDKITKDDILRLVNLTLDEEEVEFDEFNDDTLKNQAHKIIYKSVFEKLQNIKERRQEFKDESERLYLSEYKTYRDDPSQEDAEDAGEDDPTEV</sequence>
<organism evidence="3 4">
    <name type="scientific">Limihaloglobus sulfuriphilus</name>
    <dbReference type="NCBI Taxonomy" id="1851148"/>
    <lineage>
        <taxon>Bacteria</taxon>
        <taxon>Pseudomonadati</taxon>
        <taxon>Planctomycetota</taxon>
        <taxon>Phycisphaerae</taxon>
        <taxon>Sedimentisphaerales</taxon>
        <taxon>Sedimentisphaeraceae</taxon>
        <taxon>Limihaloglobus</taxon>
    </lineage>
</organism>
<feature type="coiled-coil region" evidence="1">
    <location>
        <begin position="72"/>
        <end position="99"/>
    </location>
</feature>
<evidence type="ECO:0000256" key="1">
    <source>
        <dbReference type="SAM" id="Coils"/>
    </source>
</evidence>
<proteinExistence type="predicted"/>
<evidence type="ECO:0000313" key="3">
    <source>
        <dbReference type="EMBL" id="AQQ69929.1"/>
    </source>
</evidence>
<feature type="compositionally biased region" description="Acidic residues" evidence="2">
    <location>
        <begin position="109"/>
        <end position="124"/>
    </location>
</feature>
<dbReference type="EMBL" id="CP019646">
    <property type="protein sequence ID" value="AQQ69929.1"/>
    <property type="molecule type" value="Genomic_DNA"/>
</dbReference>
<gene>
    <name evidence="3" type="ORF">SMSP2_00263</name>
</gene>
<evidence type="ECO:0000256" key="2">
    <source>
        <dbReference type="SAM" id="MobiDB-lite"/>
    </source>
</evidence>
<reference evidence="4" key="1">
    <citation type="submission" date="2017-02" db="EMBL/GenBank/DDBJ databases">
        <title>Comparative genomics and description of representatives of a novel lineage of planctomycetes thriving in anoxic sediments.</title>
        <authorList>
            <person name="Spring S."/>
            <person name="Bunk B."/>
            <person name="Sproer C."/>
        </authorList>
    </citation>
    <scope>NUCLEOTIDE SEQUENCE [LARGE SCALE GENOMIC DNA]</scope>
    <source>
        <strain evidence="4">SM-Chi-D1</strain>
    </source>
</reference>